<dbReference type="Proteomes" id="UP000254476">
    <property type="component" value="Unassembled WGS sequence"/>
</dbReference>
<evidence type="ECO:0000313" key="3">
    <source>
        <dbReference type="EMBL" id="STX45646.1"/>
    </source>
</evidence>
<keyword evidence="4" id="KW-1185">Reference proteome</keyword>
<organism evidence="3 5">
    <name type="scientific">Legionella gratiana</name>
    <dbReference type="NCBI Taxonomy" id="45066"/>
    <lineage>
        <taxon>Bacteria</taxon>
        <taxon>Pseudomonadati</taxon>
        <taxon>Pseudomonadota</taxon>
        <taxon>Gammaproteobacteria</taxon>
        <taxon>Legionellales</taxon>
        <taxon>Legionellaceae</taxon>
        <taxon>Legionella</taxon>
    </lineage>
</organism>
<feature type="coiled-coil region" evidence="1">
    <location>
        <begin position="199"/>
        <end position="226"/>
    </location>
</feature>
<gene>
    <name evidence="2" type="ORF">Lgra_2375</name>
    <name evidence="3" type="ORF">NCTC12388_02388</name>
</gene>
<dbReference type="OrthoDB" id="5638610at2"/>
<reference evidence="2 4" key="1">
    <citation type="submission" date="2015-11" db="EMBL/GenBank/DDBJ databases">
        <title>Genomic analysis of 38 Legionella species identifies large and diverse effector repertoires.</title>
        <authorList>
            <person name="Burstein D."/>
            <person name="Amaro F."/>
            <person name="Zusman T."/>
            <person name="Lifshitz Z."/>
            <person name="Cohen O."/>
            <person name="Gilbert J.A."/>
            <person name="Pupko T."/>
            <person name="Shuman H.A."/>
            <person name="Segal G."/>
        </authorList>
    </citation>
    <scope>NUCLEOTIDE SEQUENCE [LARGE SCALE GENOMIC DNA]</scope>
    <source>
        <strain evidence="2 4">Lyon 8420412</strain>
    </source>
</reference>
<reference evidence="3 5" key="2">
    <citation type="submission" date="2018-06" db="EMBL/GenBank/DDBJ databases">
        <authorList>
            <consortium name="Pathogen Informatics"/>
            <person name="Doyle S."/>
        </authorList>
    </citation>
    <scope>NUCLEOTIDE SEQUENCE [LARGE SCALE GENOMIC DNA]</scope>
    <source>
        <strain evidence="3 5">NCTC12388</strain>
    </source>
</reference>
<evidence type="ECO:0000313" key="4">
    <source>
        <dbReference type="Proteomes" id="UP000054691"/>
    </source>
</evidence>
<protein>
    <submittedName>
        <fullName evidence="3">Uncharacterized protein</fullName>
    </submittedName>
</protein>
<name>A0A378JE82_9GAMM</name>
<proteinExistence type="predicted"/>
<evidence type="ECO:0000313" key="5">
    <source>
        <dbReference type="Proteomes" id="UP000254476"/>
    </source>
</evidence>
<feature type="coiled-coil region" evidence="1">
    <location>
        <begin position="267"/>
        <end position="317"/>
    </location>
</feature>
<evidence type="ECO:0000313" key="2">
    <source>
        <dbReference type="EMBL" id="KTD09140.1"/>
    </source>
</evidence>
<evidence type="ECO:0000256" key="1">
    <source>
        <dbReference type="SAM" id="Coils"/>
    </source>
</evidence>
<keyword evidence="1" id="KW-0175">Coiled coil</keyword>
<dbReference type="AlphaFoldDB" id="A0A378JE82"/>
<dbReference type="RefSeq" id="WP_058499494.1">
    <property type="nucleotide sequence ID" value="NZ_CAAAHW010000004.1"/>
</dbReference>
<dbReference type="EMBL" id="LNYE01000023">
    <property type="protein sequence ID" value="KTD09140.1"/>
    <property type="molecule type" value="Genomic_DNA"/>
</dbReference>
<accession>A0A378JE82</accession>
<sequence length="398" mass="46679">MISMTTYWQQFKECIDNLQMSTHDIDCTRQISTAQNLIAIGLTIEKLGLLEIQQVSDQLHEKAKLFQNEIFYTTNNHEYTFYLPKITNAQSFIFAIIYYQHLLNYQNVSYQGSINWFRQKVIDAMNQKKITTAIQAQALLQEIRQYYQKQNLNVDELLFLKKEEESISEYTSRLVKTFNCPVEQPQNETKVHLPPLDEITTLKKSLEFLNQKLNQLKIKADLIDQKLSVFKQAKRDYLQLTNEWKNKWFITKAFYWFLSLFIEVPEINNLKAAHAHLIHTKNDLNQELKNRSPKVYCAKLQKQLRKLECEQVKIKSEITLKNEIQQKKHTPTLTLLSHKELEKSVESKSEIKEGDDSSYLETSSNNDYYGFFKKNLPSRYTLQAIAVGAAAIAIQNLL</sequence>
<dbReference type="Proteomes" id="UP000054691">
    <property type="component" value="Unassembled WGS sequence"/>
</dbReference>
<dbReference type="EMBL" id="UGOB01000001">
    <property type="protein sequence ID" value="STX45646.1"/>
    <property type="molecule type" value="Genomic_DNA"/>
</dbReference>